<evidence type="ECO:0000259" key="3">
    <source>
        <dbReference type="PROSITE" id="PS01031"/>
    </source>
</evidence>
<evidence type="ECO:0000256" key="1">
    <source>
        <dbReference type="PROSITE-ProRule" id="PRU00285"/>
    </source>
</evidence>
<dbReference type="InterPro" id="IPR031107">
    <property type="entry name" value="Small_HSP"/>
</dbReference>
<comment type="similarity">
    <text evidence="1 2">Belongs to the small heat shock protein (HSP20) family.</text>
</comment>
<dbReference type="PROSITE" id="PS01031">
    <property type="entry name" value="SHSP"/>
    <property type="match status" value="1"/>
</dbReference>
<dbReference type="InterPro" id="IPR002068">
    <property type="entry name" value="A-crystallin/Hsp20_dom"/>
</dbReference>
<comment type="caution">
    <text evidence="4">The sequence shown here is derived from an EMBL/GenBank/DDBJ whole genome shotgun (WGS) entry which is preliminary data.</text>
</comment>
<keyword evidence="5" id="KW-1185">Reference proteome</keyword>
<organism evidence="4 5">
    <name type="scientific">Pseudofrankia asymbiotica</name>
    <dbReference type="NCBI Taxonomy" id="1834516"/>
    <lineage>
        <taxon>Bacteria</taxon>
        <taxon>Bacillati</taxon>
        <taxon>Actinomycetota</taxon>
        <taxon>Actinomycetes</taxon>
        <taxon>Frankiales</taxon>
        <taxon>Frankiaceae</taxon>
        <taxon>Pseudofrankia</taxon>
    </lineage>
</organism>
<dbReference type="Proteomes" id="UP000188929">
    <property type="component" value="Unassembled WGS sequence"/>
</dbReference>
<evidence type="ECO:0000313" key="5">
    <source>
        <dbReference type="Proteomes" id="UP000188929"/>
    </source>
</evidence>
<protein>
    <submittedName>
        <fullName evidence="4">Heat-shock protein Hsp20</fullName>
    </submittedName>
</protein>
<dbReference type="AlphaFoldDB" id="A0A1V2IKV4"/>
<dbReference type="CDD" id="cd06464">
    <property type="entry name" value="ACD_sHsps-like"/>
    <property type="match status" value="1"/>
</dbReference>
<dbReference type="InterPro" id="IPR008978">
    <property type="entry name" value="HSP20-like_chaperone"/>
</dbReference>
<dbReference type="OrthoDB" id="9809760at2"/>
<dbReference type="RefSeq" id="WP_076813291.1">
    <property type="nucleotide sequence ID" value="NZ_MOMC01000007.1"/>
</dbReference>
<dbReference type="Pfam" id="PF00011">
    <property type="entry name" value="HSP20"/>
    <property type="match status" value="1"/>
</dbReference>
<evidence type="ECO:0000313" key="4">
    <source>
        <dbReference type="EMBL" id="ONH33096.1"/>
    </source>
</evidence>
<name>A0A1V2IKV4_9ACTN</name>
<gene>
    <name evidence="4" type="ORF">BL253_02680</name>
</gene>
<evidence type="ECO:0000256" key="2">
    <source>
        <dbReference type="RuleBase" id="RU003616"/>
    </source>
</evidence>
<dbReference type="SUPFAM" id="SSF49764">
    <property type="entry name" value="HSP20-like chaperones"/>
    <property type="match status" value="1"/>
</dbReference>
<dbReference type="EMBL" id="MOMC01000007">
    <property type="protein sequence ID" value="ONH33096.1"/>
    <property type="molecule type" value="Genomic_DNA"/>
</dbReference>
<accession>A0A1V2IKV4</accession>
<proteinExistence type="inferred from homology"/>
<feature type="domain" description="SHSP" evidence="3">
    <location>
        <begin position="49"/>
        <end position="159"/>
    </location>
</feature>
<dbReference type="PANTHER" id="PTHR11527">
    <property type="entry name" value="HEAT-SHOCK PROTEIN 20 FAMILY MEMBER"/>
    <property type="match status" value="1"/>
</dbReference>
<reference evidence="5" key="1">
    <citation type="submission" date="2016-10" db="EMBL/GenBank/DDBJ databases">
        <title>Frankia sp. NRRL B-16386 Genome sequencing.</title>
        <authorList>
            <person name="Ghodhbane-Gtari F."/>
            <person name="Swanson E."/>
            <person name="Gueddou A."/>
            <person name="Hezbri K."/>
            <person name="Ktari K."/>
            <person name="Nouioui I."/>
            <person name="Morris K."/>
            <person name="Simpson S."/>
            <person name="Abebe-Akele F."/>
            <person name="Thomas K."/>
            <person name="Gtari M."/>
            <person name="Tisa L.S."/>
        </authorList>
    </citation>
    <scope>NUCLEOTIDE SEQUENCE [LARGE SCALE GENOMIC DNA]</scope>
    <source>
        <strain evidence="5">NRRL B-16386</strain>
    </source>
</reference>
<dbReference type="Gene3D" id="2.60.40.790">
    <property type="match status" value="1"/>
</dbReference>
<sequence length="159" mass="17459">MALPVRSGDVRPMLSKWDPFREIEDAWTKMGSLLGDVVGGGAPEGRTFSTLANMITPVDIEETDDGFIVEIDLPGVSKSNVTIDLQDNELIVGGVIEERERTGKLRRQARRTGSFEHRIALPGDIDPESVHASLSDGVLTIRCVKQRATHPRRIEIDAA</sequence>
<dbReference type="STRING" id="1834516.BL253_02680"/>